<proteinExistence type="predicted"/>
<dbReference type="RefSeq" id="WP_010027188.1">
    <property type="nucleotide sequence ID" value="NZ_AFVQ02000038.1"/>
</dbReference>
<dbReference type="InterPro" id="IPR024047">
    <property type="entry name" value="MM3350-like_sf"/>
</dbReference>
<accession>A0A0U1QRS6</accession>
<evidence type="ECO:0000259" key="1">
    <source>
        <dbReference type="Pfam" id="PF07929"/>
    </source>
</evidence>
<dbReference type="InterPro" id="IPR012912">
    <property type="entry name" value="Plasmid_pRiA4b_Orf3-like"/>
</dbReference>
<dbReference type="Gene3D" id="3.10.290.30">
    <property type="entry name" value="MM3350-like"/>
    <property type="match status" value="1"/>
</dbReference>
<dbReference type="OrthoDB" id="9801392at2"/>
<dbReference type="SUPFAM" id="SSF159941">
    <property type="entry name" value="MM3350-like"/>
    <property type="match status" value="1"/>
</dbReference>
<reference evidence="2 3" key="1">
    <citation type="journal article" date="2011" name="J. Bacteriol.">
        <title>Draft genome sequence of Sporolactobacillus inulinus strain CASD, an efficient D-lactic acid-producing bacterium with high-concentration lactate tolerance capability.</title>
        <authorList>
            <person name="Yu B."/>
            <person name="Su F."/>
            <person name="Wang L."/>
            <person name="Xu K."/>
            <person name="Zhao B."/>
            <person name="Xu P."/>
        </authorList>
    </citation>
    <scope>NUCLEOTIDE SEQUENCE [LARGE SCALE GENOMIC DNA]</scope>
    <source>
        <strain evidence="2 3">CASD</strain>
    </source>
</reference>
<sequence length="172" mass="19969">MIYQLKIVLKEYDQLLWIRLQLDETVTFATLYDAICYAFDLSAQGAHHFVLSPADAPDRSLLQCEHQCRFSDCFSNSRGLMGRLFYQDTLQTMKFNLFVEQIIPPQKGIKYPMCTTVSKHLGSYIAYHKPWVYDPYEKDLVQVDEPIRSRSELTASINAHLHEDGLNPFLDL</sequence>
<dbReference type="AlphaFoldDB" id="A0A0U1QRS6"/>
<evidence type="ECO:0000313" key="2">
    <source>
        <dbReference type="EMBL" id="KLI03442.1"/>
    </source>
</evidence>
<dbReference type="Pfam" id="PF07929">
    <property type="entry name" value="PRiA4_ORF3"/>
    <property type="match status" value="1"/>
</dbReference>
<keyword evidence="3" id="KW-1185">Reference proteome</keyword>
<comment type="caution">
    <text evidence="2">The sequence shown here is derived from an EMBL/GenBank/DDBJ whole genome shotgun (WGS) entry which is preliminary data.</text>
</comment>
<evidence type="ECO:0000313" key="3">
    <source>
        <dbReference type="Proteomes" id="UP000035553"/>
    </source>
</evidence>
<gene>
    <name evidence="2" type="ORF">SINU_02865</name>
</gene>
<organism evidence="2 3">
    <name type="scientific">Sporolactobacillus inulinus CASD</name>
    <dbReference type="NCBI Taxonomy" id="1069536"/>
    <lineage>
        <taxon>Bacteria</taxon>
        <taxon>Bacillati</taxon>
        <taxon>Bacillota</taxon>
        <taxon>Bacilli</taxon>
        <taxon>Bacillales</taxon>
        <taxon>Sporolactobacillaceae</taxon>
        <taxon>Sporolactobacillus</taxon>
    </lineage>
</organism>
<feature type="domain" description="Plasmid pRiA4b Orf3-like" evidence="1">
    <location>
        <begin position="2"/>
        <end position="116"/>
    </location>
</feature>
<protein>
    <recommendedName>
        <fullName evidence="1">Plasmid pRiA4b Orf3-like domain-containing protein</fullName>
    </recommendedName>
</protein>
<dbReference type="EMBL" id="AFVQ02000038">
    <property type="protein sequence ID" value="KLI03442.1"/>
    <property type="molecule type" value="Genomic_DNA"/>
</dbReference>
<dbReference type="Proteomes" id="UP000035553">
    <property type="component" value="Unassembled WGS sequence"/>
</dbReference>
<name>A0A0U1QRS6_9BACL</name>